<protein>
    <recommendedName>
        <fullName evidence="3">F5/8 type C domain-containing protein</fullName>
    </recommendedName>
</protein>
<sequence>MKTSNQITITNVLDGADGSNARLYMLEPSTLVIKKSSDNRLSPAAVTFSAYYRDGTGTERTAYSGRFLIAESIDGTNFTNKYTSSADEAAKTYTPSAASKALKCTLYAGGGTSRALDVQTVVILTDIDNLEISGRNLLQGSGTSSEIIGTGAANTVGCQYDLTVPSSAIQGKQTVFACEWAYEGNTPAGTFYWQTVGTTNASVTSPVTIASGNVSGQIQQTFTPAASGSFTALRVRTDGVKGKLVIRNPRLYLGMKDIGWTPAPEDFDAAVGAVTSSVSSLETKVNQNTKEITTKITQSDMTTAINNYDGSKISAIREQVSSTTESIKGINTSVGLLETKVEEKADGSTVKQIQKDFTDFVQNEKEFRTSVASTYATNNSLNNYPTTAQMKSEIDQKADTITSSVKEEIDGVVANATDLKQTVDTISGTVTSIDGRVGDLEVTAGKITAELSDANGNITSLKSEVGKITTTVTSNGENISNLQQTAKELSSTVTLKKDIDLNNIRYVRDWLKRSSANEENRWVNCQIWGHNEDYAEGLTPAGYANFESPAAIGVSNPGNYTAKSSLEDNNHKTQYSVINSSDWCCLQLDLGEIKKVDYIIIWHYFADERQCEHKLQVSRDGKSWYTLYDSTSQGRYVESVDGKVYILNDTYIVDSFSNITQDFNGIKTLVSNTGTAIKTWDEAVKELAEKANNNTEKLSDMEAYKTETNTSIGALTEKYTSIESDLKSIHSTVQSFDENYASKTEVSQSETEWKVRLSQIGLYDESDIVQQETNFTVSSKGAVLSNGKDQEICLVANDEETGLFGKYNDKIIFQVTQDLTIAERFQAKNGMDCLTIKLVPKTYTKDGKTLGALMHVKSGGTS</sequence>
<dbReference type="EMBL" id="JAJCIS010000002">
    <property type="protein sequence ID" value="MCB7387012.1"/>
    <property type="molecule type" value="Genomic_DNA"/>
</dbReference>
<dbReference type="InterPro" id="IPR008979">
    <property type="entry name" value="Galactose-bd-like_sf"/>
</dbReference>
<gene>
    <name evidence="1" type="ORF">LIZ65_06890</name>
</gene>
<keyword evidence="2" id="KW-1185">Reference proteome</keyword>
<accession>A0ABS8DF17</accession>
<evidence type="ECO:0000313" key="2">
    <source>
        <dbReference type="Proteomes" id="UP001299546"/>
    </source>
</evidence>
<evidence type="ECO:0000313" key="1">
    <source>
        <dbReference type="EMBL" id="MCB7387012.1"/>
    </source>
</evidence>
<comment type="caution">
    <text evidence="1">The sequence shown here is derived from an EMBL/GenBank/DDBJ whole genome shotgun (WGS) entry which is preliminary data.</text>
</comment>
<dbReference type="RefSeq" id="WP_066735884.1">
    <property type="nucleotide sequence ID" value="NZ_JAJCIQ010000002.1"/>
</dbReference>
<evidence type="ECO:0008006" key="3">
    <source>
        <dbReference type="Google" id="ProtNLM"/>
    </source>
</evidence>
<dbReference type="Proteomes" id="UP001299546">
    <property type="component" value="Unassembled WGS sequence"/>
</dbReference>
<dbReference type="Gene3D" id="1.20.5.340">
    <property type="match status" value="1"/>
</dbReference>
<reference evidence="1 2" key="1">
    <citation type="submission" date="2021-10" db="EMBL/GenBank/DDBJ databases">
        <title>Collection of gut derived symbiotic bacterial strains cultured from healthy donors.</title>
        <authorList>
            <person name="Lin H."/>
            <person name="Littmann E."/>
            <person name="Kohout C."/>
            <person name="Pamer E.G."/>
        </authorList>
    </citation>
    <scope>NUCLEOTIDE SEQUENCE [LARGE SCALE GENOMIC DNA]</scope>
    <source>
        <strain evidence="1 2">DFI.1.165</strain>
    </source>
</reference>
<dbReference type="Gene3D" id="2.60.120.260">
    <property type="entry name" value="Galactose-binding domain-like"/>
    <property type="match status" value="1"/>
</dbReference>
<dbReference type="SUPFAM" id="SSF49785">
    <property type="entry name" value="Galactose-binding domain-like"/>
    <property type="match status" value="1"/>
</dbReference>
<name>A0ABS8DF17_9FIRM</name>
<organism evidence="1 2">
    <name type="scientific">Bariatricus massiliensis</name>
    <dbReference type="NCBI Taxonomy" id="1745713"/>
    <lineage>
        <taxon>Bacteria</taxon>
        <taxon>Bacillati</taxon>
        <taxon>Bacillota</taxon>
        <taxon>Clostridia</taxon>
        <taxon>Lachnospirales</taxon>
        <taxon>Lachnospiraceae</taxon>
        <taxon>Bariatricus</taxon>
    </lineage>
</organism>
<proteinExistence type="predicted"/>